<dbReference type="InterPro" id="IPR050428">
    <property type="entry name" value="TCS_sensor_his_kinase"/>
</dbReference>
<dbReference type="PROSITE" id="PS50885">
    <property type="entry name" value="HAMP"/>
    <property type="match status" value="1"/>
</dbReference>
<evidence type="ECO:0000256" key="8">
    <source>
        <dbReference type="ARBA" id="ARBA00022989"/>
    </source>
</evidence>
<evidence type="ECO:0000259" key="13">
    <source>
        <dbReference type="PROSITE" id="PS50885"/>
    </source>
</evidence>
<proteinExistence type="predicted"/>
<evidence type="ECO:0000313" key="15">
    <source>
        <dbReference type="Proteomes" id="UP000186336"/>
    </source>
</evidence>
<evidence type="ECO:0000256" key="6">
    <source>
        <dbReference type="ARBA" id="ARBA00022692"/>
    </source>
</evidence>
<dbReference type="OrthoDB" id="913606at2"/>
<dbReference type="AlphaFoldDB" id="A0A1P8MYN3"/>
<evidence type="ECO:0000313" key="14">
    <source>
        <dbReference type="EMBL" id="APX13195.1"/>
    </source>
</evidence>
<dbReference type="Pfam" id="PF00512">
    <property type="entry name" value="HisKA"/>
    <property type="match status" value="1"/>
</dbReference>
<comment type="subcellular location">
    <subcellularLocation>
        <location evidence="2">Membrane</location>
    </subcellularLocation>
</comment>
<accession>A0A1P8MYN3</accession>
<dbReference type="InterPro" id="IPR005467">
    <property type="entry name" value="His_kinase_dom"/>
</dbReference>
<evidence type="ECO:0000256" key="2">
    <source>
        <dbReference type="ARBA" id="ARBA00004370"/>
    </source>
</evidence>
<keyword evidence="10 11" id="KW-0472">Membrane</keyword>
<feature type="domain" description="Histidine kinase" evidence="12">
    <location>
        <begin position="244"/>
        <end position="451"/>
    </location>
</feature>
<evidence type="ECO:0000256" key="3">
    <source>
        <dbReference type="ARBA" id="ARBA00012438"/>
    </source>
</evidence>
<dbReference type="SMART" id="SM00304">
    <property type="entry name" value="HAMP"/>
    <property type="match status" value="1"/>
</dbReference>
<keyword evidence="4" id="KW-0597">Phosphoprotein</keyword>
<dbReference type="InterPro" id="IPR003594">
    <property type="entry name" value="HATPase_dom"/>
</dbReference>
<dbReference type="InterPro" id="IPR003661">
    <property type="entry name" value="HisK_dim/P_dom"/>
</dbReference>
<dbReference type="GO" id="GO:0000155">
    <property type="term" value="F:phosphorelay sensor kinase activity"/>
    <property type="evidence" value="ECO:0007669"/>
    <property type="project" value="InterPro"/>
</dbReference>
<feature type="transmembrane region" description="Helical" evidence="11">
    <location>
        <begin position="158"/>
        <end position="182"/>
    </location>
</feature>
<evidence type="ECO:0000256" key="1">
    <source>
        <dbReference type="ARBA" id="ARBA00000085"/>
    </source>
</evidence>
<evidence type="ECO:0000259" key="12">
    <source>
        <dbReference type="PROSITE" id="PS50109"/>
    </source>
</evidence>
<dbReference type="Pfam" id="PF08521">
    <property type="entry name" value="2CSK_N"/>
    <property type="match status" value="1"/>
</dbReference>
<dbReference type="SUPFAM" id="SSF55874">
    <property type="entry name" value="ATPase domain of HSP90 chaperone/DNA topoisomerase II/histidine kinase"/>
    <property type="match status" value="1"/>
</dbReference>
<dbReference type="InterPro" id="IPR036890">
    <property type="entry name" value="HATPase_C_sf"/>
</dbReference>
<keyword evidence="7" id="KW-0418">Kinase</keyword>
<evidence type="ECO:0000256" key="4">
    <source>
        <dbReference type="ARBA" id="ARBA00022553"/>
    </source>
</evidence>
<keyword evidence="8 11" id="KW-1133">Transmembrane helix</keyword>
<dbReference type="SMART" id="SM00387">
    <property type="entry name" value="HATPase_c"/>
    <property type="match status" value="1"/>
</dbReference>
<dbReference type="STRING" id="299262.BWR18_17025"/>
<protein>
    <recommendedName>
        <fullName evidence="3">histidine kinase</fullName>
        <ecNumber evidence="3">2.7.13.3</ecNumber>
    </recommendedName>
</protein>
<dbReference type="Gene3D" id="3.30.565.10">
    <property type="entry name" value="Histidine kinase-like ATPase, C-terminal domain"/>
    <property type="match status" value="1"/>
</dbReference>
<evidence type="ECO:0000256" key="9">
    <source>
        <dbReference type="ARBA" id="ARBA00023012"/>
    </source>
</evidence>
<sequence length="451" mass="48368">MRGRATSLRRRLTWTLIGGAAVLAVLFYLVVRTYAQQIAQQGQDRILEASLTSLMDAAVVRDGEVEVDLPYAAFAMLDTAADDRVFYAMHRGDMLLTGYDGLVEGPFDPVPSLAFDTVGFAGAEVRLARLTRVLPASPASVVLTVSVAQTRDSLAGTLWAISVNAALFGGAFFVLAAGMALWTSRSTVRPLSQMAEAVARRGPRDLRPVVRAVPTELSPLVTSLNSLMTRLSASLTQSETFIAEAAHRVRTPLATVRTHAEATLMRVDKDENRAALRSMIRAIDESSRAAGQLLDHAMVTFRGDQLERRNVDLVGICRELVDRLTPVAEMKDLELVLRAEGPVEVQADPILIQNAVRNLIDNALKYSPPESEVRIEVGSDPVAILVCDEGAGFPAAQIAELSQRFQRGANAGDTVGSGLGLTIAQDVAEAHGGRLELVNIKGGGACAALYL</sequence>
<dbReference type="InterPro" id="IPR004358">
    <property type="entry name" value="Sig_transdc_His_kin-like_C"/>
</dbReference>
<dbReference type="PROSITE" id="PS50109">
    <property type="entry name" value="HIS_KIN"/>
    <property type="match status" value="1"/>
</dbReference>
<dbReference type="Proteomes" id="UP000186336">
    <property type="component" value="Chromosome"/>
</dbReference>
<keyword evidence="5" id="KW-0808">Transferase</keyword>
<dbReference type="InterPro" id="IPR013727">
    <property type="entry name" value="2CSK_N"/>
</dbReference>
<evidence type="ECO:0000256" key="7">
    <source>
        <dbReference type="ARBA" id="ARBA00022777"/>
    </source>
</evidence>
<dbReference type="EC" id="2.7.13.3" evidence="3"/>
<keyword evidence="15" id="KW-1185">Reference proteome</keyword>
<dbReference type="GO" id="GO:0005886">
    <property type="term" value="C:plasma membrane"/>
    <property type="evidence" value="ECO:0007669"/>
    <property type="project" value="TreeGrafter"/>
</dbReference>
<dbReference type="KEGG" id="tom:BWR18_17025"/>
<feature type="transmembrane region" description="Helical" evidence="11">
    <location>
        <begin position="12"/>
        <end position="31"/>
    </location>
</feature>
<keyword evidence="9" id="KW-0902">Two-component regulatory system</keyword>
<dbReference type="PRINTS" id="PR00344">
    <property type="entry name" value="BCTRLSENSOR"/>
</dbReference>
<dbReference type="EMBL" id="CP019312">
    <property type="protein sequence ID" value="APX13195.1"/>
    <property type="molecule type" value="Genomic_DNA"/>
</dbReference>
<dbReference type="PANTHER" id="PTHR45436">
    <property type="entry name" value="SENSOR HISTIDINE KINASE YKOH"/>
    <property type="match status" value="1"/>
</dbReference>
<dbReference type="SUPFAM" id="SSF47384">
    <property type="entry name" value="Homodimeric domain of signal transducing histidine kinase"/>
    <property type="match status" value="1"/>
</dbReference>
<dbReference type="Gene3D" id="1.10.287.130">
    <property type="match status" value="1"/>
</dbReference>
<dbReference type="SMART" id="SM00388">
    <property type="entry name" value="HisKA"/>
    <property type="match status" value="1"/>
</dbReference>
<evidence type="ECO:0000256" key="5">
    <source>
        <dbReference type="ARBA" id="ARBA00022679"/>
    </source>
</evidence>
<gene>
    <name evidence="14" type="ORF">BWR18_17025</name>
</gene>
<evidence type="ECO:0000256" key="10">
    <source>
        <dbReference type="ARBA" id="ARBA00023136"/>
    </source>
</evidence>
<name>A0A1P8MYN3_9RHOB</name>
<dbReference type="InterPro" id="IPR003660">
    <property type="entry name" value="HAMP_dom"/>
</dbReference>
<dbReference type="Pfam" id="PF02518">
    <property type="entry name" value="HATPase_c"/>
    <property type="match status" value="1"/>
</dbReference>
<keyword evidence="6 11" id="KW-0812">Transmembrane</keyword>
<dbReference type="CDD" id="cd00075">
    <property type="entry name" value="HATPase"/>
    <property type="match status" value="1"/>
</dbReference>
<reference evidence="14 15" key="1">
    <citation type="submission" date="2017-01" db="EMBL/GenBank/DDBJ databases">
        <title>Complete genome of Tateyamaria omphalii DOK1-4 isolated from seawater in Dokdo.</title>
        <authorList>
            <person name="Kim J.H."/>
            <person name="Chi W.-J."/>
        </authorList>
    </citation>
    <scope>NUCLEOTIDE SEQUENCE [LARGE SCALE GENOMIC DNA]</scope>
    <source>
        <strain evidence="14 15">DOK1-4</strain>
    </source>
</reference>
<dbReference type="PANTHER" id="PTHR45436:SF1">
    <property type="entry name" value="SENSOR PROTEIN QSEC"/>
    <property type="match status" value="1"/>
</dbReference>
<dbReference type="CDD" id="cd00082">
    <property type="entry name" value="HisKA"/>
    <property type="match status" value="1"/>
</dbReference>
<comment type="catalytic activity">
    <reaction evidence="1">
        <text>ATP + protein L-histidine = ADP + protein N-phospho-L-histidine.</text>
        <dbReference type="EC" id="2.7.13.3"/>
    </reaction>
</comment>
<dbReference type="Pfam" id="PF00672">
    <property type="entry name" value="HAMP"/>
    <property type="match status" value="1"/>
</dbReference>
<organism evidence="14 15">
    <name type="scientific">Tateyamaria omphalii</name>
    <dbReference type="NCBI Taxonomy" id="299262"/>
    <lineage>
        <taxon>Bacteria</taxon>
        <taxon>Pseudomonadati</taxon>
        <taxon>Pseudomonadota</taxon>
        <taxon>Alphaproteobacteria</taxon>
        <taxon>Rhodobacterales</taxon>
        <taxon>Roseobacteraceae</taxon>
        <taxon>Tateyamaria</taxon>
    </lineage>
</organism>
<evidence type="ECO:0000256" key="11">
    <source>
        <dbReference type="SAM" id="Phobius"/>
    </source>
</evidence>
<dbReference type="InterPro" id="IPR036097">
    <property type="entry name" value="HisK_dim/P_sf"/>
</dbReference>
<feature type="domain" description="HAMP" evidence="13">
    <location>
        <begin position="185"/>
        <end position="236"/>
    </location>
</feature>